<dbReference type="CDD" id="cd00146">
    <property type="entry name" value="PKD"/>
    <property type="match status" value="3"/>
</dbReference>
<dbReference type="EMBL" id="CP043875">
    <property type="protein sequence ID" value="WOF15199.1"/>
    <property type="molecule type" value="Genomic_DNA"/>
</dbReference>
<feature type="domain" description="PKD" evidence="1">
    <location>
        <begin position="415"/>
        <end position="493"/>
    </location>
</feature>
<feature type="domain" description="PKD" evidence="1">
    <location>
        <begin position="499"/>
        <end position="576"/>
    </location>
</feature>
<feature type="domain" description="PKD" evidence="1">
    <location>
        <begin position="330"/>
        <end position="404"/>
    </location>
</feature>
<dbReference type="GeneID" id="85228536"/>
<reference evidence="2 3" key="1">
    <citation type="submission" date="2019-09" db="EMBL/GenBank/DDBJ databases">
        <title>The complete genome of Methanoplanus sp. FWC-SCC4.</title>
        <authorList>
            <person name="Chen S.-C."/>
            <person name="Zhou Y.-Z."/>
            <person name="Lai M.-C."/>
        </authorList>
    </citation>
    <scope>NUCLEOTIDE SEQUENCE [LARGE SCALE GENOMIC DNA]</scope>
    <source>
        <strain evidence="2 3">FWC-SCC4</strain>
    </source>
</reference>
<dbReference type="PROSITE" id="PS50093">
    <property type="entry name" value="PKD"/>
    <property type="match status" value="3"/>
</dbReference>
<proteinExistence type="predicted"/>
<dbReference type="InterPro" id="IPR013783">
    <property type="entry name" value="Ig-like_fold"/>
</dbReference>
<dbReference type="RefSeq" id="WP_317136766.1">
    <property type="nucleotide sequence ID" value="NZ_CP043875.1"/>
</dbReference>
<gene>
    <name evidence="2" type="ORF">F1737_00165</name>
</gene>
<dbReference type="InterPro" id="IPR035986">
    <property type="entry name" value="PKD_dom_sf"/>
</dbReference>
<dbReference type="Pfam" id="PF18911">
    <property type="entry name" value="PKD_4"/>
    <property type="match status" value="3"/>
</dbReference>
<dbReference type="PANTHER" id="PTHR36842">
    <property type="entry name" value="PROTEIN TOLB HOMOLOG"/>
    <property type="match status" value="1"/>
</dbReference>
<evidence type="ECO:0000313" key="2">
    <source>
        <dbReference type="EMBL" id="WOF15199.1"/>
    </source>
</evidence>
<dbReference type="AlphaFoldDB" id="A0AA97FBK5"/>
<sequence length="702" mass="77383">MNPNSRTLLYTTILLGLFLLLSVMPVMAAEYTVSGEFREITNDTGVKWNPLVSDKYVIWTEKEQKGQSLYISELKTGEINPVESSRYTSFLTDISGSLVVWGEKRSFSSPSQIIIYNAEDKTKNYVSQYPANQGTPAISDESIVWLDGRYRGYTNIMVHDQKTGKTGLLRESRTSDKHSPTISGDFLYWTEKGTLYKKPLSGGTAQNLYSPVPNDFSVSSGRAVWEVKEGDSYTILLFDENTGTIKNISENLKNPGNPKISGPFIVWGDSESENQNIILHDLSTSISAFVYSGKGDLRSPDIWERNIVWTDKTGNDYRIVYFEISGSDTPKAFFEADVRDGLAPLNVKFSSGAAITPGVLTNFKWDFGDGETSLETDPAHIYKIPGSYNVSLTVSNIYGSTTKTLPGYITTGALPLADFSEDEITGEMPFTTRFYDHSSGIITGRLWNFGDGTGSVLKNPQHIYQSAGKYTVSLTVKNSYGGVTRTKTDLVDVGGAPKAAFVYSYDEKSTPEKPVVSFSDISSGEADSWLWYFGDNTFSEEQNPVHTFETPGVYDVSLKVENRYGSDIHTERNVAIARMSEYPVEKIIIVPGSAGAIKGDVIRFVAAATDTKGVTRIVYPNWSVGDESVASISKEGMFTAENQGKTKVFAEFSGIRASAEVVIGNERYSKKGVLPALFIPELPDKAMEDTKELAKIFYSGSE</sequence>
<dbReference type="FunFam" id="2.60.40.10:FF:000270">
    <property type="entry name" value="Cell surface protein"/>
    <property type="match status" value="1"/>
</dbReference>
<dbReference type="SUPFAM" id="SSF69304">
    <property type="entry name" value="Tricorn protease N-terminal domain"/>
    <property type="match status" value="1"/>
</dbReference>
<dbReference type="InterPro" id="IPR011042">
    <property type="entry name" value="6-blade_b-propeller_TolB-like"/>
</dbReference>
<name>A0AA97FBK5_9EURY</name>
<dbReference type="KEGG" id="mefw:F1737_00165"/>
<dbReference type="Gene3D" id="2.60.40.1080">
    <property type="match status" value="1"/>
</dbReference>
<dbReference type="PANTHER" id="PTHR36842:SF1">
    <property type="entry name" value="PROTEIN TOLB"/>
    <property type="match status" value="1"/>
</dbReference>
<dbReference type="Gene3D" id="2.60.40.10">
    <property type="entry name" value="Immunoglobulins"/>
    <property type="match status" value="3"/>
</dbReference>
<accession>A0AA97FBK5</accession>
<dbReference type="Proteomes" id="UP001301797">
    <property type="component" value="Chromosome"/>
</dbReference>
<dbReference type="Gene3D" id="2.120.10.30">
    <property type="entry name" value="TolB, C-terminal domain"/>
    <property type="match status" value="1"/>
</dbReference>
<evidence type="ECO:0000259" key="1">
    <source>
        <dbReference type="PROSITE" id="PS50093"/>
    </source>
</evidence>
<dbReference type="SMART" id="SM00089">
    <property type="entry name" value="PKD"/>
    <property type="match status" value="3"/>
</dbReference>
<keyword evidence="3" id="KW-1185">Reference proteome</keyword>
<organism evidence="2 3">
    <name type="scientific">Methanochimaera problematica</name>
    <dbReference type="NCBI Taxonomy" id="2609417"/>
    <lineage>
        <taxon>Archaea</taxon>
        <taxon>Methanobacteriati</taxon>
        <taxon>Methanobacteriota</taxon>
        <taxon>Stenosarchaea group</taxon>
        <taxon>Methanomicrobia</taxon>
        <taxon>Methanomicrobiales</taxon>
        <taxon>Methanomicrobiaceae</taxon>
        <taxon>Methanochimaera</taxon>
    </lineage>
</organism>
<dbReference type="SUPFAM" id="SSF49299">
    <property type="entry name" value="PKD domain"/>
    <property type="match status" value="3"/>
</dbReference>
<evidence type="ECO:0000313" key="3">
    <source>
        <dbReference type="Proteomes" id="UP001301797"/>
    </source>
</evidence>
<dbReference type="SUPFAM" id="SSF82171">
    <property type="entry name" value="DPP6 N-terminal domain-like"/>
    <property type="match status" value="1"/>
</dbReference>
<dbReference type="InterPro" id="IPR022409">
    <property type="entry name" value="PKD/Chitinase_dom"/>
</dbReference>
<protein>
    <submittedName>
        <fullName evidence="2">PKD domain-containing protein</fullName>
    </submittedName>
</protein>
<dbReference type="InterPro" id="IPR000601">
    <property type="entry name" value="PKD_dom"/>
</dbReference>